<dbReference type="InterPro" id="IPR039425">
    <property type="entry name" value="RNA_pol_sigma-70-like"/>
</dbReference>
<name>A0A412X150_9BACT</name>
<evidence type="ECO:0000259" key="5">
    <source>
        <dbReference type="SMART" id="SM00421"/>
    </source>
</evidence>
<dbReference type="Gene3D" id="1.10.1740.10">
    <property type="match status" value="1"/>
</dbReference>
<proteinExistence type="inferred from homology"/>
<organism evidence="6 8">
    <name type="scientific">Butyricimonas virosa</name>
    <dbReference type="NCBI Taxonomy" id="544645"/>
    <lineage>
        <taxon>Bacteria</taxon>
        <taxon>Pseudomonadati</taxon>
        <taxon>Bacteroidota</taxon>
        <taxon>Bacteroidia</taxon>
        <taxon>Bacteroidales</taxon>
        <taxon>Odoribacteraceae</taxon>
        <taxon>Butyricimonas</taxon>
    </lineage>
</organism>
<dbReference type="RefSeq" id="WP_118260284.1">
    <property type="nucleotide sequence ID" value="NZ_CABJDM010000002.1"/>
</dbReference>
<evidence type="ECO:0000256" key="4">
    <source>
        <dbReference type="ARBA" id="ARBA00023163"/>
    </source>
</evidence>
<dbReference type="InterPro" id="IPR013325">
    <property type="entry name" value="RNA_pol_sigma_r2"/>
</dbReference>
<dbReference type="SUPFAM" id="SSF88946">
    <property type="entry name" value="Sigma2 domain of RNA polymerase sigma factors"/>
    <property type="match status" value="1"/>
</dbReference>
<dbReference type="InterPro" id="IPR036388">
    <property type="entry name" value="WH-like_DNA-bd_sf"/>
</dbReference>
<dbReference type="InterPro" id="IPR014284">
    <property type="entry name" value="RNA_pol_sigma-70_dom"/>
</dbReference>
<dbReference type="InterPro" id="IPR013324">
    <property type="entry name" value="RNA_pol_sigma_r3/r4-like"/>
</dbReference>
<evidence type="ECO:0000313" key="9">
    <source>
        <dbReference type="Proteomes" id="UP000286038"/>
    </source>
</evidence>
<dbReference type="NCBIfam" id="TIGR02937">
    <property type="entry name" value="sigma70-ECF"/>
    <property type="match status" value="1"/>
</dbReference>
<dbReference type="SUPFAM" id="SSF88659">
    <property type="entry name" value="Sigma3 and sigma4 domains of RNA polymerase sigma factors"/>
    <property type="match status" value="1"/>
</dbReference>
<dbReference type="PANTHER" id="PTHR43133:SF46">
    <property type="entry name" value="RNA POLYMERASE SIGMA-70 FACTOR ECF SUBFAMILY"/>
    <property type="match status" value="1"/>
</dbReference>
<dbReference type="EMBL" id="QRPV01000002">
    <property type="protein sequence ID" value="RHM46756.1"/>
    <property type="molecule type" value="Genomic_DNA"/>
</dbReference>
<dbReference type="AlphaFoldDB" id="A0A412X150"/>
<comment type="similarity">
    <text evidence="1">Belongs to the sigma-70 factor family. ECF subfamily.</text>
</comment>
<keyword evidence="4" id="KW-0804">Transcription</keyword>
<dbReference type="STRING" id="1121130.GCA_000519105_02985"/>
<keyword evidence="3" id="KW-0731">Sigma factor</keyword>
<evidence type="ECO:0000313" key="7">
    <source>
        <dbReference type="EMBL" id="RHM46756.1"/>
    </source>
</evidence>
<dbReference type="SMART" id="SM00421">
    <property type="entry name" value="HTH_LUXR"/>
    <property type="match status" value="1"/>
</dbReference>
<dbReference type="EMBL" id="QRZA01000010">
    <property type="protein sequence ID" value="RGV33896.1"/>
    <property type="molecule type" value="Genomic_DNA"/>
</dbReference>
<accession>A0A412X150</accession>
<dbReference type="GO" id="GO:0016987">
    <property type="term" value="F:sigma factor activity"/>
    <property type="evidence" value="ECO:0007669"/>
    <property type="project" value="UniProtKB-KW"/>
</dbReference>
<evidence type="ECO:0000256" key="3">
    <source>
        <dbReference type="ARBA" id="ARBA00023082"/>
    </source>
</evidence>
<dbReference type="Pfam" id="PF04542">
    <property type="entry name" value="Sigma70_r2"/>
    <property type="match status" value="1"/>
</dbReference>
<dbReference type="Proteomes" id="UP000283589">
    <property type="component" value="Unassembled WGS sequence"/>
</dbReference>
<feature type="domain" description="HTH luxR-type" evidence="5">
    <location>
        <begin position="118"/>
        <end position="177"/>
    </location>
</feature>
<dbReference type="GO" id="GO:0006352">
    <property type="term" value="P:DNA-templated transcription initiation"/>
    <property type="evidence" value="ECO:0007669"/>
    <property type="project" value="InterPro"/>
</dbReference>
<comment type="caution">
    <text evidence="6">The sequence shown here is derived from an EMBL/GenBank/DDBJ whole genome shotgun (WGS) entry which is preliminary data.</text>
</comment>
<evidence type="ECO:0000313" key="8">
    <source>
        <dbReference type="Proteomes" id="UP000283589"/>
    </source>
</evidence>
<dbReference type="Pfam" id="PF08281">
    <property type="entry name" value="Sigma70_r4_2"/>
    <property type="match status" value="1"/>
</dbReference>
<dbReference type="GO" id="GO:0003677">
    <property type="term" value="F:DNA binding"/>
    <property type="evidence" value="ECO:0007669"/>
    <property type="project" value="InterPro"/>
</dbReference>
<dbReference type="Gene3D" id="1.10.10.10">
    <property type="entry name" value="Winged helix-like DNA-binding domain superfamily/Winged helix DNA-binding domain"/>
    <property type="match status" value="1"/>
</dbReference>
<reference evidence="8 9" key="1">
    <citation type="submission" date="2018-08" db="EMBL/GenBank/DDBJ databases">
        <title>A genome reference for cultivated species of the human gut microbiota.</title>
        <authorList>
            <person name="Zou Y."/>
            <person name="Xue W."/>
            <person name="Luo G."/>
        </authorList>
    </citation>
    <scope>NUCLEOTIDE SEQUENCE [LARGE SCALE GENOMIC DNA]</scope>
    <source>
        <strain evidence="6 8">AF14-49</strain>
        <strain evidence="7 9">AF34-33</strain>
    </source>
</reference>
<sequence length="179" mass="21054">MDEIIKRFREGNQRAFEELFWGFFSAGRQFVKSFQVDDSSADDILQEVFIHIWDKRQAFKSEDHFKAYFYKALRNNTVKYITRNKHILNLESAENKESDDVLLKITEIEFKREISRAISLLPEKRREIILLSMSGMSEQMIADTLNISINTVKNQKTKAYASLRQELKDISSFVLLFGL</sequence>
<dbReference type="InterPro" id="IPR007627">
    <property type="entry name" value="RNA_pol_sigma70_r2"/>
</dbReference>
<gene>
    <name evidence="6" type="ORF">DWW18_09630</name>
    <name evidence="7" type="ORF">DWZ68_01940</name>
</gene>
<dbReference type="InterPro" id="IPR013249">
    <property type="entry name" value="RNA_pol_sigma70_r4_t2"/>
</dbReference>
<evidence type="ECO:0000256" key="1">
    <source>
        <dbReference type="ARBA" id="ARBA00010641"/>
    </source>
</evidence>
<dbReference type="PRINTS" id="PR00038">
    <property type="entry name" value="HTHLUXR"/>
</dbReference>
<dbReference type="PANTHER" id="PTHR43133">
    <property type="entry name" value="RNA POLYMERASE ECF-TYPE SIGMA FACTO"/>
    <property type="match status" value="1"/>
</dbReference>
<keyword evidence="2" id="KW-0805">Transcription regulation</keyword>
<protein>
    <recommendedName>
        <fullName evidence="5">HTH luxR-type domain-containing protein</fullName>
    </recommendedName>
</protein>
<dbReference type="Proteomes" id="UP000286038">
    <property type="component" value="Unassembled WGS sequence"/>
</dbReference>
<evidence type="ECO:0000313" key="6">
    <source>
        <dbReference type="EMBL" id="RGV33896.1"/>
    </source>
</evidence>
<evidence type="ECO:0000256" key="2">
    <source>
        <dbReference type="ARBA" id="ARBA00023015"/>
    </source>
</evidence>
<dbReference type="InterPro" id="IPR000792">
    <property type="entry name" value="Tscrpt_reg_LuxR_C"/>
</dbReference>